<dbReference type="SUPFAM" id="SSF88713">
    <property type="entry name" value="Glycoside hydrolase/deacetylase"/>
    <property type="match status" value="1"/>
</dbReference>
<accession>A0A0F8E4F9</accession>
<reference evidence="2 4" key="2">
    <citation type="journal article" date="2020" name="Environ. Microbiol. Rep.">
        <title>Redox cycling of Fe(II) and Fe(III) in magnetite accelerates aceticlastic methanogenesis by Methanosarcina mazei.</title>
        <authorList>
            <person name="Wang H."/>
            <person name="Byrne J.M."/>
            <person name="Liu P."/>
            <person name="Liu J."/>
            <person name="Dong X."/>
            <person name="Lu Y."/>
        </authorList>
    </citation>
    <scope>NUCLEOTIDE SEQUENCE [LARGE SCALE GENOMIC DNA]</scope>
    <source>
        <strain evidence="4">zm-15</strain>
        <strain evidence="2">Zm-15</strain>
    </source>
</reference>
<protein>
    <recommendedName>
        <fullName evidence="5">Polysaccharide deacetylase</fullName>
    </recommendedName>
</protein>
<dbReference type="Proteomes" id="UP000034298">
    <property type="component" value="Unassembled WGS sequence"/>
</dbReference>
<proteinExistence type="predicted"/>
<evidence type="ECO:0000313" key="1">
    <source>
        <dbReference type="EMBL" id="KKG35552.1"/>
    </source>
</evidence>
<dbReference type="GeneID" id="44088256"/>
<dbReference type="EMBL" id="JJPC01000058">
    <property type="protein sequence ID" value="KKG35552.1"/>
    <property type="molecule type" value="Genomic_DNA"/>
</dbReference>
<dbReference type="GO" id="GO:0005975">
    <property type="term" value="P:carbohydrate metabolic process"/>
    <property type="evidence" value="ECO:0007669"/>
    <property type="project" value="InterPro"/>
</dbReference>
<evidence type="ECO:0008006" key="5">
    <source>
        <dbReference type="Google" id="ProtNLM"/>
    </source>
</evidence>
<dbReference type="InterPro" id="IPR011330">
    <property type="entry name" value="Glyco_hydro/deAcase_b/a-brl"/>
</dbReference>
<dbReference type="Proteomes" id="UP000467371">
    <property type="component" value="Chromosome"/>
</dbReference>
<evidence type="ECO:0000313" key="2">
    <source>
        <dbReference type="EMBL" id="QIB91972.1"/>
    </source>
</evidence>
<dbReference type="PATRIC" id="fig|2209.62.peg.4104"/>
<dbReference type="RefSeq" id="WP_048046106.1">
    <property type="nucleotide sequence ID" value="NZ_CP042908.1"/>
</dbReference>
<name>A0A0F8E4F9_METMZ</name>
<organism evidence="1 3">
    <name type="scientific">Methanosarcina mazei</name>
    <name type="common">Methanosarcina frisia</name>
    <dbReference type="NCBI Taxonomy" id="2209"/>
    <lineage>
        <taxon>Archaea</taxon>
        <taxon>Methanobacteriati</taxon>
        <taxon>Methanobacteriota</taxon>
        <taxon>Stenosarchaea group</taxon>
        <taxon>Methanomicrobia</taxon>
        <taxon>Methanosarcinales</taxon>
        <taxon>Methanosarcinaceae</taxon>
        <taxon>Methanosarcina</taxon>
    </lineage>
</organism>
<gene>
    <name evidence="1" type="ORF">DU30_19285</name>
    <name evidence="2" type="ORF">FQU78_13875</name>
</gene>
<evidence type="ECO:0000313" key="4">
    <source>
        <dbReference type="Proteomes" id="UP000467371"/>
    </source>
</evidence>
<dbReference type="EMBL" id="CP042908">
    <property type="protein sequence ID" value="QIB91972.1"/>
    <property type="molecule type" value="Genomic_DNA"/>
</dbReference>
<sequence length="282" mass="33031">MRDFTLTKYESLLQAIKKTDYSTCTVYDFLKNNPEKCIILRHDVDRAVNRNLAMAKLEHSYGIRSTYYFRYIEETFKPDIILQMAEMGHEIGFHYEVMDKANGDPEKAIEIFKKELEDLRKVTENVTEINTVCMHGNPLKPWSNRDLWQKYDFRDFGLTGEPYLSIDYNKVFYLTDTGRTWADLKIRVKDTIDRTENKNGTTIKVDSKVDPRSISSTDDVIHLIQTEKMSQICLLVHPNRWCEDFGGWTKELLFQNVKNVGKAGIVWYRSRTRKKDAINAGL</sequence>
<reference evidence="1 3" key="1">
    <citation type="journal article" date="2015" name="ISME J.">
        <title>Genomic and phenotypic differentiation among Methanosarcina mazei populations from Columbia River sediment.</title>
        <authorList>
            <person name="Youngblut N.D."/>
            <person name="Wirth J.S."/>
            <person name="Henriksen J.R."/>
            <person name="Smith M."/>
            <person name="Simon H."/>
            <person name="Metcalf W.W."/>
            <person name="Whitaker R.J."/>
        </authorList>
    </citation>
    <scope>NUCLEOTIDE SEQUENCE [LARGE SCALE GENOMIC DNA]</scope>
    <source>
        <strain evidence="1 3">3.F.A.1B.1</strain>
    </source>
</reference>
<dbReference type="AlphaFoldDB" id="A0A0F8E4F9"/>
<evidence type="ECO:0000313" key="3">
    <source>
        <dbReference type="Proteomes" id="UP000034298"/>
    </source>
</evidence>